<gene>
    <name evidence="2" type="ORF">KC640_01505</name>
</gene>
<reference evidence="2" key="1">
    <citation type="submission" date="2020-04" db="EMBL/GenBank/DDBJ databases">
        <authorList>
            <person name="Zhang T."/>
        </authorList>
    </citation>
    <scope>NUCLEOTIDE SEQUENCE</scope>
    <source>
        <strain evidence="2">HKST-UBA12</strain>
    </source>
</reference>
<accession>A0A955I521</accession>
<evidence type="ECO:0000256" key="1">
    <source>
        <dbReference type="SAM" id="Phobius"/>
    </source>
</evidence>
<proteinExistence type="predicted"/>
<evidence type="ECO:0000313" key="3">
    <source>
        <dbReference type="Proteomes" id="UP000760819"/>
    </source>
</evidence>
<organism evidence="2 3">
    <name type="scientific">Candidatus Dojkabacteria bacterium</name>
    <dbReference type="NCBI Taxonomy" id="2099670"/>
    <lineage>
        <taxon>Bacteria</taxon>
        <taxon>Candidatus Dojkabacteria</taxon>
    </lineage>
</organism>
<protein>
    <submittedName>
        <fullName evidence="2">Uncharacterized protein</fullName>
    </submittedName>
</protein>
<comment type="caution">
    <text evidence="2">The sequence shown here is derived from an EMBL/GenBank/DDBJ whole genome shotgun (WGS) entry which is preliminary data.</text>
</comment>
<evidence type="ECO:0000313" key="2">
    <source>
        <dbReference type="EMBL" id="MCA9379080.1"/>
    </source>
</evidence>
<keyword evidence="1" id="KW-1133">Transmembrane helix</keyword>
<keyword evidence="1" id="KW-0812">Transmembrane</keyword>
<dbReference type="AlphaFoldDB" id="A0A955I521"/>
<keyword evidence="1" id="KW-0472">Membrane</keyword>
<name>A0A955I521_9BACT</name>
<feature type="transmembrane region" description="Helical" evidence="1">
    <location>
        <begin position="181"/>
        <end position="200"/>
    </location>
</feature>
<dbReference type="Proteomes" id="UP000760819">
    <property type="component" value="Unassembled WGS sequence"/>
</dbReference>
<reference evidence="2" key="2">
    <citation type="journal article" date="2021" name="Microbiome">
        <title>Successional dynamics and alternative stable states in a saline activated sludge microbial community over 9 years.</title>
        <authorList>
            <person name="Wang Y."/>
            <person name="Ye J."/>
            <person name="Ju F."/>
            <person name="Liu L."/>
            <person name="Boyd J.A."/>
            <person name="Deng Y."/>
            <person name="Parks D.H."/>
            <person name="Jiang X."/>
            <person name="Yin X."/>
            <person name="Woodcroft B.J."/>
            <person name="Tyson G.W."/>
            <person name="Hugenholtz P."/>
            <person name="Polz M.F."/>
            <person name="Zhang T."/>
        </authorList>
    </citation>
    <scope>NUCLEOTIDE SEQUENCE</scope>
    <source>
        <strain evidence="2">HKST-UBA12</strain>
    </source>
</reference>
<sequence>MRITPRAIILLLLFAALAGGVVFLLNKGQLDQASSARIVVSPEDTTAVETINFGDVVEVTGTPDLLNAVSLEDRNGGEIYEYFVPLKEYGTTFVVQIKKSKLRTEQQTFTGITTGLASTEHDTRIKNRLNKPVELDDQDRADLDADTIEILTEQTTNEFTSKTILIFDGEVPEPANVYTSIFFWSVLLFMAAVTALRHYIFR</sequence>
<dbReference type="EMBL" id="JAGQLI010000073">
    <property type="protein sequence ID" value="MCA9379080.1"/>
    <property type="molecule type" value="Genomic_DNA"/>
</dbReference>